<name>A0A836B9U5_9CHLO</name>
<dbReference type="Proteomes" id="UP000613740">
    <property type="component" value="Unassembled WGS sequence"/>
</dbReference>
<evidence type="ECO:0000313" key="2">
    <source>
        <dbReference type="Proteomes" id="UP000613740"/>
    </source>
</evidence>
<dbReference type="OrthoDB" id="554215at2759"/>
<comment type="caution">
    <text evidence="1">The sequence shown here is derived from an EMBL/GenBank/DDBJ whole genome shotgun (WGS) entry which is preliminary data.</text>
</comment>
<proteinExistence type="predicted"/>
<protein>
    <recommendedName>
        <fullName evidence="3">GIY-YIG domain-containing protein</fullName>
    </recommendedName>
</protein>
<sequence length="119" mass="13157">MPHKSGVYWLGLRQGCKVTPLYHGMASFLDERVGQHRKAVEGRGTDVPVLHVGMQAASKVGTVVVRWEETGRYQTAESRELRSRNYPFNSAKNEGYRIKAGLLALGISSGEVDTAIKKL</sequence>
<dbReference type="EMBL" id="JAEHOD010000007">
    <property type="protein sequence ID" value="KAG2451685.1"/>
    <property type="molecule type" value="Genomic_DNA"/>
</dbReference>
<keyword evidence="2" id="KW-1185">Reference proteome</keyword>
<organism evidence="1 2">
    <name type="scientific">Chlamydomonas schloesseri</name>
    <dbReference type="NCBI Taxonomy" id="2026947"/>
    <lineage>
        <taxon>Eukaryota</taxon>
        <taxon>Viridiplantae</taxon>
        <taxon>Chlorophyta</taxon>
        <taxon>core chlorophytes</taxon>
        <taxon>Chlorophyceae</taxon>
        <taxon>CS clade</taxon>
        <taxon>Chlamydomonadales</taxon>
        <taxon>Chlamydomonadaceae</taxon>
        <taxon>Chlamydomonas</taxon>
    </lineage>
</organism>
<dbReference type="AlphaFoldDB" id="A0A836B9U5"/>
<accession>A0A836B9U5</accession>
<evidence type="ECO:0008006" key="3">
    <source>
        <dbReference type="Google" id="ProtNLM"/>
    </source>
</evidence>
<evidence type="ECO:0000313" key="1">
    <source>
        <dbReference type="EMBL" id="KAG2451685.1"/>
    </source>
</evidence>
<reference evidence="1" key="1">
    <citation type="journal article" date="2020" name="bioRxiv">
        <title>Comparative genomics of Chlamydomonas.</title>
        <authorList>
            <person name="Craig R.J."/>
            <person name="Hasan A.R."/>
            <person name="Ness R.W."/>
            <person name="Keightley P.D."/>
        </authorList>
    </citation>
    <scope>NUCLEOTIDE SEQUENCE</scope>
    <source>
        <strain evidence="1">CCAP 11/173</strain>
    </source>
</reference>
<gene>
    <name evidence="1" type="ORF">HYH02_003465</name>
</gene>